<organism evidence="2 3">
    <name type="scientific">Streptomyces sindenensis</name>
    <dbReference type="NCBI Taxonomy" id="67363"/>
    <lineage>
        <taxon>Bacteria</taxon>
        <taxon>Bacillati</taxon>
        <taxon>Actinomycetota</taxon>
        <taxon>Actinomycetes</taxon>
        <taxon>Kitasatosporales</taxon>
        <taxon>Streptomycetaceae</taxon>
        <taxon>Streptomyces</taxon>
    </lineage>
</organism>
<dbReference type="Proteomes" id="UP001598251">
    <property type="component" value="Unassembled WGS sequence"/>
</dbReference>
<keyword evidence="1" id="KW-0472">Membrane</keyword>
<keyword evidence="1" id="KW-1133">Transmembrane helix</keyword>
<evidence type="ECO:0000313" key="3">
    <source>
        <dbReference type="Proteomes" id="UP001598251"/>
    </source>
</evidence>
<keyword evidence="1" id="KW-0812">Transmembrane</keyword>
<comment type="caution">
    <text evidence="2">The sequence shown here is derived from an EMBL/GenBank/DDBJ whole genome shotgun (WGS) entry which is preliminary data.</text>
</comment>
<accession>A0ABW6EBB7</accession>
<keyword evidence="3" id="KW-1185">Reference proteome</keyword>
<evidence type="ECO:0000256" key="1">
    <source>
        <dbReference type="SAM" id="Phobius"/>
    </source>
</evidence>
<feature type="transmembrane region" description="Helical" evidence="1">
    <location>
        <begin position="12"/>
        <end position="27"/>
    </location>
</feature>
<dbReference type="RefSeq" id="WP_382826747.1">
    <property type="nucleotide sequence ID" value="NZ_JBHXLY010000013.1"/>
</dbReference>
<reference evidence="2 3" key="1">
    <citation type="submission" date="2024-09" db="EMBL/GenBank/DDBJ databases">
        <title>The Natural Products Discovery Center: Release of the First 8490 Sequenced Strains for Exploring Actinobacteria Biosynthetic Diversity.</title>
        <authorList>
            <person name="Kalkreuter E."/>
            <person name="Kautsar S.A."/>
            <person name="Yang D."/>
            <person name="Bader C.D."/>
            <person name="Teijaro C.N."/>
            <person name="Fluegel L."/>
            <person name="Davis C.M."/>
            <person name="Simpson J.R."/>
            <person name="Lauterbach L."/>
            <person name="Steele A.D."/>
            <person name="Gui C."/>
            <person name="Meng S."/>
            <person name="Li G."/>
            <person name="Viehrig K."/>
            <person name="Ye F."/>
            <person name="Su P."/>
            <person name="Kiefer A.F."/>
            <person name="Nichols A."/>
            <person name="Cepeda A.J."/>
            <person name="Yan W."/>
            <person name="Fan B."/>
            <person name="Jiang Y."/>
            <person name="Adhikari A."/>
            <person name="Zheng C.-J."/>
            <person name="Schuster L."/>
            <person name="Cowan T.M."/>
            <person name="Smanski M.J."/>
            <person name="Chevrette M.G."/>
            <person name="De Carvalho L.P.S."/>
            <person name="Shen B."/>
        </authorList>
    </citation>
    <scope>NUCLEOTIDE SEQUENCE [LARGE SCALE GENOMIC DNA]</scope>
    <source>
        <strain evidence="2 3">NPDC058546</strain>
    </source>
</reference>
<dbReference type="EMBL" id="JBHXOF010000001">
    <property type="protein sequence ID" value="MFD4211534.1"/>
    <property type="molecule type" value="Genomic_DNA"/>
</dbReference>
<sequence length="53" mass="5757">MDLTRGLRRTEYTLFLTAVLLVAAGAASGSWWLIGFGAWALIAGGVIEMIYRP</sequence>
<gene>
    <name evidence="2" type="ORF">ACFWSS_01320</name>
</gene>
<evidence type="ECO:0008006" key="4">
    <source>
        <dbReference type="Google" id="ProtNLM"/>
    </source>
</evidence>
<protein>
    <recommendedName>
        <fullName evidence="4">Integral membrane protein</fullName>
    </recommendedName>
</protein>
<proteinExistence type="predicted"/>
<evidence type="ECO:0000313" key="2">
    <source>
        <dbReference type="EMBL" id="MFD4211534.1"/>
    </source>
</evidence>
<name>A0ABW6EBB7_9ACTN</name>